<sequence>MSPSPDVLVWLPHSYAARGPAESCVRLLEGVADAGLAPRMHLVRTRKPIPTGIDVRAALSANFRHVPYRLVARRGLERLKQQYAAAIDEARPGTVTWFWPGVPIDLVERAKRRGLVTVREMINSPLAHAKPLLDAAYAGVGLVPSHGITGAMVEAENAELKLYDYIFSSNAEVDAALWELGIRAERILQTSFGWSAARIGGGSQITRKPVGFRAVFLGSVGVRKGVPELLEAWKQANIDGQLVLAGPIEKAIRPLIAPYRTDSSIQFAGPVSDVSRLLQTADLFVFPTREEGGPQVTCEAAAFGLPILTTPMGAGRLVEDGRNGVIIEPGEVDALAGAIRRLASDAGLRKRLGDAARDASAGFEYGAIGRERAELLQGLVRK</sequence>
<dbReference type="Pfam" id="PF13692">
    <property type="entry name" value="Glyco_trans_1_4"/>
    <property type="match status" value="1"/>
</dbReference>
<protein>
    <submittedName>
        <fullName evidence="1">Glycosyl transferase, group 1 family protein</fullName>
    </submittedName>
</protein>
<dbReference type="Gene3D" id="3.40.50.2000">
    <property type="entry name" value="Glycogen Phosphorylase B"/>
    <property type="match status" value="1"/>
</dbReference>
<organism evidence="1 2">
    <name type="scientific">Altererythrobacter epoxidivorans</name>
    <dbReference type="NCBI Taxonomy" id="361183"/>
    <lineage>
        <taxon>Bacteria</taxon>
        <taxon>Pseudomonadati</taxon>
        <taxon>Pseudomonadota</taxon>
        <taxon>Alphaproteobacteria</taxon>
        <taxon>Sphingomonadales</taxon>
        <taxon>Erythrobacteraceae</taxon>
        <taxon>Altererythrobacter</taxon>
    </lineage>
</organism>
<dbReference type="GO" id="GO:0016740">
    <property type="term" value="F:transferase activity"/>
    <property type="evidence" value="ECO:0007669"/>
    <property type="project" value="UniProtKB-KW"/>
</dbReference>
<dbReference type="OrthoDB" id="9790710at2"/>
<dbReference type="STRING" id="361183.AMC99_01958"/>
<dbReference type="Proteomes" id="UP000057938">
    <property type="component" value="Chromosome"/>
</dbReference>
<dbReference type="PANTHER" id="PTHR12526:SF630">
    <property type="entry name" value="GLYCOSYLTRANSFERASE"/>
    <property type="match status" value="1"/>
</dbReference>
<keyword evidence="1" id="KW-0808">Transferase</keyword>
<dbReference type="KEGG" id="aep:AMC99_01958"/>
<dbReference type="AlphaFoldDB" id="A0A0M3TAR7"/>
<evidence type="ECO:0000313" key="1">
    <source>
        <dbReference type="EMBL" id="ALE17246.1"/>
    </source>
</evidence>
<gene>
    <name evidence="1" type="ORF">AMC99_01958</name>
</gene>
<name>A0A0M3TAR7_9SPHN</name>
<dbReference type="PATRIC" id="fig|361183.4.peg.1929"/>
<dbReference type="RefSeq" id="WP_061925985.1">
    <property type="nucleotide sequence ID" value="NZ_CP012669.1"/>
</dbReference>
<keyword evidence="2" id="KW-1185">Reference proteome</keyword>
<dbReference type="PANTHER" id="PTHR12526">
    <property type="entry name" value="GLYCOSYLTRANSFERASE"/>
    <property type="match status" value="1"/>
</dbReference>
<proteinExistence type="predicted"/>
<dbReference type="EMBL" id="CP012669">
    <property type="protein sequence ID" value="ALE17246.1"/>
    <property type="molecule type" value="Genomic_DNA"/>
</dbReference>
<reference evidence="1 2" key="1">
    <citation type="submission" date="2015-09" db="EMBL/GenBank/DDBJ databases">
        <title>Complete genome sequence of a benzo[a]pyrene-degrading bacterium Altererythrobacter epoxidivorans CGMCC 1.7731T.</title>
        <authorList>
            <person name="Li Z."/>
            <person name="Cheng H."/>
            <person name="Huo Y."/>
            <person name="Xu X."/>
        </authorList>
    </citation>
    <scope>NUCLEOTIDE SEQUENCE [LARGE SCALE GENOMIC DNA]</scope>
    <source>
        <strain evidence="1 2">CGMCC 1.7731</strain>
    </source>
</reference>
<accession>A0A0M3TAR7</accession>
<evidence type="ECO:0000313" key="2">
    <source>
        <dbReference type="Proteomes" id="UP000057938"/>
    </source>
</evidence>
<dbReference type="SUPFAM" id="SSF53756">
    <property type="entry name" value="UDP-Glycosyltransferase/glycogen phosphorylase"/>
    <property type="match status" value="1"/>
</dbReference>